<feature type="transmembrane region" description="Helical" evidence="1">
    <location>
        <begin position="12"/>
        <end position="30"/>
    </location>
</feature>
<dbReference type="AlphaFoldDB" id="A0A2N3QET1"/>
<accession>A0A2N3QET1</accession>
<protein>
    <submittedName>
        <fullName evidence="2">Uncharacterized protein</fullName>
    </submittedName>
</protein>
<gene>
    <name evidence="2" type="ORF">CQR47_1765</name>
</gene>
<name>A0A2N3QET1_9BIFI</name>
<keyword evidence="1" id="KW-1133">Transmembrane helix</keyword>
<keyword evidence="1" id="KW-0812">Transmembrane</keyword>
<evidence type="ECO:0000256" key="1">
    <source>
        <dbReference type="SAM" id="Phobius"/>
    </source>
</evidence>
<keyword evidence="1" id="KW-0472">Membrane</keyword>
<dbReference type="EMBL" id="PCGY01000023">
    <property type="protein sequence ID" value="PKU88633.1"/>
    <property type="molecule type" value="Genomic_DNA"/>
</dbReference>
<evidence type="ECO:0000313" key="2">
    <source>
        <dbReference type="EMBL" id="PKU88633.1"/>
    </source>
</evidence>
<evidence type="ECO:0000313" key="3">
    <source>
        <dbReference type="Proteomes" id="UP000233727"/>
    </source>
</evidence>
<reference evidence="2 3" key="1">
    <citation type="submission" date="2017-10" db="EMBL/GenBank/DDBJ databases">
        <title>Bifidobacterium genomics.</title>
        <authorList>
            <person name="Lugli G.A."/>
            <person name="Milani C."/>
            <person name="Mancabelli L."/>
        </authorList>
    </citation>
    <scope>NUCLEOTIDE SEQUENCE [LARGE SCALE GENOMIC DNA]</scope>
    <source>
        <strain evidence="2 3">1542B</strain>
    </source>
</reference>
<organism evidence="2 3">
    <name type="scientific">Bifidobacterium thermophilum</name>
    <dbReference type="NCBI Taxonomy" id="33905"/>
    <lineage>
        <taxon>Bacteria</taxon>
        <taxon>Bacillati</taxon>
        <taxon>Actinomycetota</taxon>
        <taxon>Actinomycetes</taxon>
        <taxon>Bifidobacteriales</taxon>
        <taxon>Bifidobacteriaceae</taxon>
        <taxon>Bifidobacterium</taxon>
    </lineage>
</organism>
<proteinExistence type="predicted"/>
<sequence>MSIMFPIFRKPYALRMISLIFLFLASTIALPVPGRIVFRMCSLWRLILAHSSLNAGILLWLVHHSQCFRPVSA</sequence>
<dbReference type="Proteomes" id="UP000233727">
    <property type="component" value="Unassembled WGS sequence"/>
</dbReference>
<comment type="caution">
    <text evidence="2">The sequence shown here is derived from an EMBL/GenBank/DDBJ whole genome shotgun (WGS) entry which is preliminary data.</text>
</comment>